<reference evidence="3" key="2">
    <citation type="submission" date="2020-09" db="EMBL/GenBank/DDBJ databases">
        <authorList>
            <person name="Sun Q."/>
            <person name="Zhou Y."/>
        </authorList>
    </citation>
    <scope>NUCLEOTIDE SEQUENCE</scope>
    <source>
        <strain evidence="3">CGMCC 1.12214</strain>
    </source>
</reference>
<keyword evidence="1" id="KW-0812">Transmembrane</keyword>
<reference evidence="3" key="1">
    <citation type="journal article" date="2014" name="Int. J. Syst. Evol. Microbiol.">
        <title>Complete genome sequence of Corynebacterium casei LMG S-19264T (=DSM 44701T), isolated from a smear-ripened cheese.</title>
        <authorList>
            <consortium name="US DOE Joint Genome Institute (JGI-PGF)"/>
            <person name="Walter F."/>
            <person name="Albersmeier A."/>
            <person name="Kalinowski J."/>
            <person name="Ruckert C."/>
        </authorList>
    </citation>
    <scope>NUCLEOTIDE SEQUENCE</scope>
    <source>
        <strain evidence="3">CGMCC 1.12214</strain>
    </source>
</reference>
<dbReference type="InterPro" id="IPR028087">
    <property type="entry name" value="Tad_N"/>
</dbReference>
<dbReference type="InterPro" id="IPR036465">
    <property type="entry name" value="vWFA_dom_sf"/>
</dbReference>
<organism evidence="3 4">
    <name type="scientific">Alsobacter metallidurans</name>
    <dbReference type="NCBI Taxonomy" id="340221"/>
    <lineage>
        <taxon>Bacteria</taxon>
        <taxon>Pseudomonadati</taxon>
        <taxon>Pseudomonadota</taxon>
        <taxon>Alphaproteobacteria</taxon>
        <taxon>Hyphomicrobiales</taxon>
        <taxon>Alsobacteraceae</taxon>
        <taxon>Alsobacter</taxon>
    </lineage>
</organism>
<proteinExistence type="predicted"/>
<gene>
    <name evidence="3" type="ORF">GCM10007036_09000</name>
</gene>
<evidence type="ECO:0000259" key="2">
    <source>
        <dbReference type="Pfam" id="PF13400"/>
    </source>
</evidence>
<keyword evidence="4" id="KW-1185">Reference proteome</keyword>
<dbReference type="Gene3D" id="3.40.50.410">
    <property type="entry name" value="von Willebrand factor, type A domain"/>
    <property type="match status" value="1"/>
</dbReference>
<dbReference type="RefSeq" id="WP_188516508.1">
    <property type="nucleotide sequence ID" value="NZ_BMES01000001.1"/>
</dbReference>
<dbReference type="AlphaFoldDB" id="A0A917I503"/>
<protein>
    <recommendedName>
        <fullName evidence="2">Putative Flp pilus-assembly TadG-like N-terminal domain-containing protein</fullName>
    </recommendedName>
</protein>
<dbReference type="SUPFAM" id="SSF53300">
    <property type="entry name" value="vWA-like"/>
    <property type="match status" value="1"/>
</dbReference>
<evidence type="ECO:0000313" key="4">
    <source>
        <dbReference type="Proteomes" id="UP000603912"/>
    </source>
</evidence>
<keyword evidence="1" id="KW-0472">Membrane</keyword>
<feature type="transmembrane region" description="Helical" evidence="1">
    <location>
        <begin position="16"/>
        <end position="36"/>
    </location>
</feature>
<sequence>MFAAHARRLRADERGAVAVVFAFVLIPMVLFAGVAMDYTRFASAKAKLDAAADAAVLAATSNSTNTASAEAARKIAQDLFSTLADNARPLNVDGLNVTVSDKGVDRTAQLSYTARMRTTLGGVVGMEWMTANGYATSAQSRAPYLDFYLVLDNSPSMGVGATTADIAKMVANTSDKCAFACHDMSNANNYYDLAKKLGVTTRIDVLRSATQSLMDTAASLAAMPNQFRIGIYDFGADAANAKLTEITPLTPILANAKAKAGTIDLMTVPYQNYNNDMLTPLTAIMQAANQTISDPGDGSGPSTPQKVMFLVSDGVADEYNPTGCSRPTAGGGRCQAPITVSQCDAIKARGVRIAVLYTTYLPLPTNGWYNTWLAPFAGAISPRMSACASPGLFFEVSPSQGIAEAMAALFKQAVVVARLTK</sequence>
<evidence type="ECO:0000313" key="3">
    <source>
        <dbReference type="EMBL" id="GGH11725.1"/>
    </source>
</evidence>
<keyword evidence="1" id="KW-1133">Transmembrane helix</keyword>
<dbReference type="Proteomes" id="UP000603912">
    <property type="component" value="Unassembled WGS sequence"/>
</dbReference>
<dbReference type="EMBL" id="BMES01000001">
    <property type="protein sequence ID" value="GGH11725.1"/>
    <property type="molecule type" value="Genomic_DNA"/>
</dbReference>
<accession>A0A917I503</accession>
<dbReference type="Pfam" id="PF13400">
    <property type="entry name" value="Tad"/>
    <property type="match status" value="1"/>
</dbReference>
<comment type="caution">
    <text evidence="3">The sequence shown here is derived from an EMBL/GenBank/DDBJ whole genome shotgun (WGS) entry which is preliminary data.</text>
</comment>
<name>A0A917I503_9HYPH</name>
<evidence type="ECO:0000256" key="1">
    <source>
        <dbReference type="SAM" id="Phobius"/>
    </source>
</evidence>
<feature type="domain" description="Putative Flp pilus-assembly TadG-like N-terminal" evidence="2">
    <location>
        <begin position="15"/>
        <end position="59"/>
    </location>
</feature>